<dbReference type="RefSeq" id="WP_168058850.1">
    <property type="nucleotide sequence ID" value="NZ_VTOW01000001.1"/>
</dbReference>
<name>A0A7X6DNV7_9BACT</name>
<gene>
    <name evidence="2" type="ORF">MNODULE_07665</name>
</gene>
<dbReference type="EMBL" id="VTOW01000001">
    <property type="protein sequence ID" value="NKE70610.1"/>
    <property type="molecule type" value="Genomic_DNA"/>
</dbReference>
<protein>
    <recommendedName>
        <fullName evidence="1">Co-chaperone DjlA N-terminal domain-containing protein</fullName>
    </recommendedName>
</protein>
<dbReference type="SUPFAM" id="SSF158682">
    <property type="entry name" value="TerB-like"/>
    <property type="match status" value="2"/>
</dbReference>
<dbReference type="Gene3D" id="1.10.3680.10">
    <property type="entry name" value="TerB-like"/>
    <property type="match status" value="2"/>
</dbReference>
<comment type="caution">
    <text evidence="2">The sequence shown here is derived from an EMBL/GenBank/DDBJ whole genome shotgun (WGS) entry which is preliminary data.</text>
</comment>
<dbReference type="Pfam" id="PF05099">
    <property type="entry name" value="TerB"/>
    <property type="match status" value="1"/>
</dbReference>
<dbReference type="AlphaFoldDB" id="A0A7X6DNV7"/>
<sequence>MPNEKKISLVRVLIALAWADGEISHDELNFLKDFMFKFDLTGDEWAKIEMYMEDPVTQEEAELLIHDFVQHLGGARERQQVIEALQKMTAADGVTTPEEKAFLERFSGIINEAGPAPALFGRIRGLFQETVFKPARRSKRSEELHEFLNNRVLFKVRRKLERDKLSIEADPEALTYASLFGGLLAYVASLHQPLTETQMAVLKKHLKEIAGFDNEGTAVIESVIREAAGSLDRFRLTREFYEKSAPAQRFQLIECLFDIAGVDTDLTHSEVEEVRAIAYGLRLTHSDFINAKVKHLRESEKKTN</sequence>
<dbReference type="Proteomes" id="UP000534783">
    <property type="component" value="Unassembled WGS sequence"/>
</dbReference>
<dbReference type="InterPro" id="IPR007791">
    <property type="entry name" value="DjlA_N"/>
</dbReference>
<evidence type="ECO:0000313" key="2">
    <source>
        <dbReference type="EMBL" id="NKE70610.1"/>
    </source>
</evidence>
<dbReference type="CDD" id="cd07177">
    <property type="entry name" value="terB_like"/>
    <property type="match status" value="1"/>
</dbReference>
<evidence type="ECO:0000313" key="3">
    <source>
        <dbReference type="Proteomes" id="UP000534783"/>
    </source>
</evidence>
<proteinExistence type="predicted"/>
<accession>A0A7X6DNV7</accession>
<reference evidence="2 3" key="1">
    <citation type="journal article" date="2020" name="Nature">
        <title>Bacterial chemolithoautotrophy via manganese oxidation.</title>
        <authorList>
            <person name="Yu H."/>
            <person name="Leadbetter J.R."/>
        </authorList>
    </citation>
    <scope>NUCLEOTIDE SEQUENCE [LARGE SCALE GENOMIC DNA]</scope>
    <source>
        <strain evidence="2 3">Mn-1</strain>
    </source>
</reference>
<dbReference type="InterPro" id="IPR029024">
    <property type="entry name" value="TerB-like"/>
</dbReference>
<organism evidence="2 3">
    <name type="scientific">Candidatus Manganitrophus noduliformans</name>
    <dbReference type="NCBI Taxonomy" id="2606439"/>
    <lineage>
        <taxon>Bacteria</taxon>
        <taxon>Pseudomonadati</taxon>
        <taxon>Nitrospirota</taxon>
        <taxon>Nitrospiria</taxon>
        <taxon>Candidatus Troglogloeales</taxon>
        <taxon>Candidatus Manganitrophaceae</taxon>
        <taxon>Candidatus Manganitrophus</taxon>
    </lineage>
</organism>
<feature type="domain" description="Co-chaperone DjlA N-terminal" evidence="1">
    <location>
        <begin position="183"/>
        <end position="292"/>
    </location>
</feature>
<keyword evidence="3" id="KW-1185">Reference proteome</keyword>
<evidence type="ECO:0000259" key="1">
    <source>
        <dbReference type="Pfam" id="PF05099"/>
    </source>
</evidence>